<evidence type="ECO:0000313" key="4">
    <source>
        <dbReference type="Proteomes" id="UP001499988"/>
    </source>
</evidence>
<dbReference type="RefSeq" id="WP_345332424.1">
    <property type="nucleotide sequence ID" value="NZ_BAABJZ010000003.1"/>
</dbReference>
<dbReference type="Pfam" id="PF03372">
    <property type="entry name" value="Exo_endo_phos"/>
    <property type="match status" value="1"/>
</dbReference>
<dbReference type="Gene3D" id="3.60.10.10">
    <property type="entry name" value="Endonuclease/exonuclease/phosphatase"/>
    <property type="match status" value="1"/>
</dbReference>
<feature type="signal peptide" evidence="1">
    <location>
        <begin position="1"/>
        <end position="20"/>
    </location>
</feature>
<dbReference type="NCBIfam" id="NF033681">
    <property type="entry name" value="ExeM_NucH_DNase"/>
    <property type="match status" value="1"/>
</dbReference>
<dbReference type="EMBL" id="BAABJZ010000003">
    <property type="protein sequence ID" value="GAA4872938.1"/>
    <property type="molecule type" value="Genomic_DNA"/>
</dbReference>
<dbReference type="GO" id="GO:0004519">
    <property type="term" value="F:endonuclease activity"/>
    <property type="evidence" value="ECO:0007669"/>
    <property type="project" value="UniProtKB-KW"/>
</dbReference>
<keyword evidence="3" id="KW-0378">Hydrolase</keyword>
<feature type="domain" description="Endonuclease/exonuclease/phosphatase" evidence="2">
    <location>
        <begin position="530"/>
        <end position="891"/>
    </location>
</feature>
<dbReference type="CDD" id="cd04486">
    <property type="entry name" value="YhcR_OBF_like"/>
    <property type="match status" value="1"/>
</dbReference>
<proteinExistence type="predicted"/>
<keyword evidence="3" id="KW-0255">Endonuclease</keyword>
<comment type="caution">
    <text evidence="3">The sequence shown here is derived from an EMBL/GenBank/DDBJ whole genome shotgun (WGS) entry which is preliminary data.</text>
</comment>
<protein>
    <submittedName>
        <fullName evidence="3">GlyGly-anchored extracellular endonuclease Xds</fullName>
    </submittedName>
</protein>
<keyword evidence="3" id="KW-0540">Nuclease</keyword>
<evidence type="ECO:0000313" key="3">
    <source>
        <dbReference type="EMBL" id="GAA4872938.1"/>
    </source>
</evidence>
<dbReference type="InterPro" id="IPR036691">
    <property type="entry name" value="Endo/exonu/phosph_ase_sf"/>
</dbReference>
<gene>
    <name evidence="3" type="primary">xds</name>
    <name evidence="3" type="ORF">GCM10023333_02210</name>
</gene>
<dbReference type="Proteomes" id="UP001499988">
    <property type="component" value="Unassembled WGS sequence"/>
</dbReference>
<dbReference type="InterPro" id="IPR005135">
    <property type="entry name" value="Endo/exonuclease/phosphatase"/>
</dbReference>
<keyword evidence="1" id="KW-0732">Signal</keyword>
<dbReference type="InterPro" id="IPR047971">
    <property type="entry name" value="ExeM-like"/>
</dbReference>
<keyword evidence="4" id="KW-1185">Reference proteome</keyword>
<dbReference type="SUPFAM" id="SSF56219">
    <property type="entry name" value="DNase I-like"/>
    <property type="match status" value="1"/>
</dbReference>
<reference evidence="4" key="1">
    <citation type="journal article" date="2019" name="Int. J. Syst. Evol. Microbiol.">
        <title>The Global Catalogue of Microorganisms (GCM) 10K type strain sequencing project: providing services to taxonomists for standard genome sequencing and annotation.</title>
        <authorList>
            <consortium name="The Broad Institute Genomics Platform"/>
            <consortium name="The Broad Institute Genome Sequencing Center for Infectious Disease"/>
            <person name="Wu L."/>
            <person name="Ma J."/>
        </authorList>
    </citation>
    <scope>NUCLEOTIDE SEQUENCE [LARGE SCALE GENOMIC DNA]</scope>
    <source>
        <strain evidence="4">JCM 18401</strain>
    </source>
</reference>
<sequence length="1050" mass="115628">MKIKTLSLVICSVISTGVLAGVDDLLITELTQKNWEASVGAVEITNTHATEDFTFTDDINAFIHSNGKYENELKNSDGNPLLSGVTIPAGQSLVILNTDASAEFKSTIESHGGQLIIGTGSGVSGAYDNFYLDGNDGFYLTHNGTVIDRVGAQGDTSVWAMDTTLRRRVTEAGETPAQSPTFDATQWQDINPLDASGLGSPELAPEYEAPDAFVCEPTHIIGEIQGEGHVSPVVGQTVIIEGVVTASGRYPSQGFYIRDLVPDGNPLTSDGIFVYTPDNTSDLVGKTVCMESKVSEFYGQTQLSPETWEITDENYTATQAVDIEILESDNGLFSNTLERYEGMLVRLPEDINPLQDGAQTMRVTKTFSFNYDSYRNNMTLSYLRPNMQPNQLNVAGSPEAQAAMDQNDDYRLIIESPQKADDGIIPYFPDFNADPANNYVRIDDSVVGMEGVIGYAYGDYALMVTNELKSHNFIHNIKRTESPTLNVTAPEDHFTIKVGAQNLFNYFNSPFGGDQNNFGQNRGADTHQEFAQQKSKLVEAIRKLDADALTLMEIENNGFGLRSAIADLVNEVNVYYTEERPDRADWPTSTENRYAFVGFDHNGNGVLDELDHIGYDAIATGIIYRPSKLSIERTRVITMPQQRAPSIVNDNNEIIKDGRGEALEDGQNYNRDALVVTFIVNQTGKRLTLAVNHLKSKGSTCWEDWQGVEFGDALVWTDDPADLDKQGSCAEFRVAAAVHLGEEMAKIDGDKVLIGDLNSYAQEDPMLVLTENPRNKTLTTASHTYIGHKPQFNLDGSPVEISHSYGYVDVLALKAEERGELPWSYSYNDEVGSLDHVLVTPGMVDRVIDAGDWHINAAESSLYDYNDEYKGGTTDTDNRFYQPDQFRSSDHDPAIMSLSYLPGETDPGKELRLPVWRKLLTMPYLIPDSVESQVGDVAHVGFKPAHDDDQLDLSQLVLPNVVIRQAGQSLVQMEVFGAPDAAYDVSLELRRDGTVVPGSQRTVRVRVQQRDTLVPTLVEERPDGTGGSTGLLSLLGLLGLACARRRLLRR</sequence>
<evidence type="ECO:0000256" key="1">
    <source>
        <dbReference type="SAM" id="SignalP"/>
    </source>
</evidence>
<evidence type="ECO:0000259" key="2">
    <source>
        <dbReference type="Pfam" id="PF03372"/>
    </source>
</evidence>
<name>A0ABP9EF14_9GAMM</name>
<accession>A0ABP9EF14</accession>
<dbReference type="PANTHER" id="PTHR42834">
    <property type="entry name" value="ENDONUCLEASE/EXONUCLEASE/PHOSPHATASE FAMILY PROTEIN (AFU_ORTHOLOGUE AFUA_3G09210)"/>
    <property type="match status" value="1"/>
</dbReference>
<organism evidence="3 4">
    <name type="scientific">Ferrimonas pelagia</name>
    <dbReference type="NCBI Taxonomy" id="1177826"/>
    <lineage>
        <taxon>Bacteria</taxon>
        <taxon>Pseudomonadati</taxon>
        <taxon>Pseudomonadota</taxon>
        <taxon>Gammaproteobacteria</taxon>
        <taxon>Alteromonadales</taxon>
        <taxon>Ferrimonadaceae</taxon>
        <taxon>Ferrimonas</taxon>
    </lineage>
</organism>
<dbReference type="PANTHER" id="PTHR42834:SF1">
    <property type="entry name" value="ENDONUCLEASE_EXONUCLEASE_PHOSPHATASE FAMILY PROTEIN (AFU_ORTHOLOGUE AFUA_3G09210)"/>
    <property type="match status" value="1"/>
</dbReference>
<feature type="chain" id="PRO_5046848369" evidence="1">
    <location>
        <begin position="21"/>
        <end position="1050"/>
    </location>
</feature>